<dbReference type="SUPFAM" id="SSF53474">
    <property type="entry name" value="alpha/beta-Hydrolases"/>
    <property type="match status" value="1"/>
</dbReference>
<feature type="active site" description="Proton donor" evidence="4">
    <location>
        <position position="294"/>
    </location>
</feature>
<evidence type="ECO:0000256" key="3">
    <source>
        <dbReference type="PIRNR" id="PIRNR005539"/>
    </source>
</evidence>
<dbReference type="Proteomes" id="UP000238157">
    <property type="component" value="Unassembled WGS sequence"/>
</dbReference>
<accession>A0A2T0WSH3</accession>
<dbReference type="InterPro" id="IPR029058">
    <property type="entry name" value="AB_hydrolase_fold"/>
</dbReference>
<keyword evidence="2 3" id="KW-0378">Hydrolase</keyword>
<proteinExistence type="inferred from homology"/>
<evidence type="ECO:0000313" key="6">
    <source>
        <dbReference type="EMBL" id="PRY89651.1"/>
    </source>
</evidence>
<comment type="similarity">
    <text evidence="1 3">Belongs to the peptidase S33 family.</text>
</comment>
<keyword evidence="7" id="KW-1185">Reference proteome</keyword>
<sequence length="317" mass="35701">MKNQYSNYLVFIFSFFIFYSCSQPDTKKLGTGEGYVEVDGGKVWYEVVGNGDKLPVLLLHGGPGGTSFGFEPLNEMGYDGPLIFMDQLGSGRSSAISDTSLMTVENYVDQVEKVRKHLELDDFILYGSSWGTMLGIAYYAEYPEAVKGIIFSSPLFSTDMWIADADTLIATLPDSVQQVIRYHEEMGEFDNPDYQEAVTLYYSLYVRRKESPKVDRSHMNLSSGKEIYSYMWGPSEFTSTGTLRSFDRLNDLGKITVPVLLFTGEYDEARPNTVAYYASLIPDARFVTIPDAAHATLNDNKEYTLKTVKSFLDEIND</sequence>
<dbReference type="InterPro" id="IPR000073">
    <property type="entry name" value="AB_hydrolase_1"/>
</dbReference>
<evidence type="ECO:0000256" key="2">
    <source>
        <dbReference type="ARBA" id="ARBA00022801"/>
    </source>
</evidence>
<dbReference type="OrthoDB" id="9796770at2"/>
<feature type="active site" description="Nucleophile" evidence="4">
    <location>
        <position position="129"/>
    </location>
</feature>
<dbReference type="Gene3D" id="3.40.50.1820">
    <property type="entry name" value="alpha/beta hydrolase"/>
    <property type="match status" value="1"/>
</dbReference>
<evidence type="ECO:0000256" key="1">
    <source>
        <dbReference type="ARBA" id="ARBA00010088"/>
    </source>
</evidence>
<dbReference type="RefSeq" id="WP_106132353.1">
    <property type="nucleotide sequence ID" value="NZ_PVTR01000002.1"/>
</dbReference>
<dbReference type="InterPro" id="IPR002410">
    <property type="entry name" value="Peptidase_S33"/>
</dbReference>
<comment type="caution">
    <text evidence="6">The sequence shown here is derived from an EMBL/GenBank/DDBJ whole genome shotgun (WGS) entry which is preliminary data.</text>
</comment>
<dbReference type="NCBIfam" id="TIGR01250">
    <property type="entry name" value="pro_imino_pep_2"/>
    <property type="match status" value="1"/>
</dbReference>
<dbReference type="EMBL" id="PVTR01000002">
    <property type="protein sequence ID" value="PRY89651.1"/>
    <property type="molecule type" value="Genomic_DNA"/>
</dbReference>
<protein>
    <submittedName>
        <fullName evidence="6">Proline iminopeptidase</fullName>
    </submittedName>
</protein>
<dbReference type="PRINTS" id="PR00793">
    <property type="entry name" value="PROAMNOPTASE"/>
</dbReference>
<feature type="domain" description="AB hydrolase-1" evidence="5">
    <location>
        <begin position="55"/>
        <end position="297"/>
    </location>
</feature>
<dbReference type="GO" id="GO:0008233">
    <property type="term" value="F:peptidase activity"/>
    <property type="evidence" value="ECO:0007669"/>
    <property type="project" value="InterPro"/>
</dbReference>
<dbReference type="Pfam" id="PF00561">
    <property type="entry name" value="Abhydrolase_1"/>
    <property type="match status" value="1"/>
</dbReference>
<evidence type="ECO:0000259" key="5">
    <source>
        <dbReference type="Pfam" id="PF00561"/>
    </source>
</evidence>
<reference evidence="6 7" key="1">
    <citation type="submission" date="2018-03" db="EMBL/GenBank/DDBJ databases">
        <title>Genomic Encyclopedia of Archaeal and Bacterial Type Strains, Phase II (KMG-II): from individual species to whole genera.</title>
        <authorList>
            <person name="Goeker M."/>
        </authorList>
    </citation>
    <scope>NUCLEOTIDE SEQUENCE [LARGE SCALE GENOMIC DNA]</scope>
    <source>
        <strain evidence="6 7">DSM 27929</strain>
    </source>
</reference>
<evidence type="ECO:0000313" key="7">
    <source>
        <dbReference type="Proteomes" id="UP000238157"/>
    </source>
</evidence>
<dbReference type="GO" id="GO:0006508">
    <property type="term" value="P:proteolysis"/>
    <property type="evidence" value="ECO:0007669"/>
    <property type="project" value="InterPro"/>
</dbReference>
<dbReference type="InterPro" id="IPR050266">
    <property type="entry name" value="AB_hydrolase_sf"/>
</dbReference>
<name>A0A2T0WSH3_9BACT</name>
<dbReference type="PIRSF" id="PIRSF005539">
    <property type="entry name" value="Pept_S33_TRI_F1"/>
    <property type="match status" value="1"/>
</dbReference>
<gene>
    <name evidence="6" type="ORF">CLW00_102127</name>
</gene>
<dbReference type="PANTHER" id="PTHR43798">
    <property type="entry name" value="MONOACYLGLYCEROL LIPASE"/>
    <property type="match status" value="1"/>
</dbReference>
<evidence type="ECO:0000256" key="4">
    <source>
        <dbReference type="PIRSR" id="PIRSR005539-1"/>
    </source>
</evidence>
<dbReference type="AlphaFoldDB" id="A0A2T0WSH3"/>
<organism evidence="6 7">
    <name type="scientific">Mongoliibacter ruber</name>
    <dbReference type="NCBI Taxonomy" id="1750599"/>
    <lineage>
        <taxon>Bacteria</taxon>
        <taxon>Pseudomonadati</taxon>
        <taxon>Bacteroidota</taxon>
        <taxon>Cytophagia</taxon>
        <taxon>Cytophagales</taxon>
        <taxon>Cyclobacteriaceae</taxon>
        <taxon>Mongoliibacter</taxon>
    </lineage>
</organism>
<dbReference type="InterPro" id="IPR005945">
    <property type="entry name" value="Pro_imino_pep"/>
</dbReference>
<dbReference type="PROSITE" id="PS51257">
    <property type="entry name" value="PROKAR_LIPOPROTEIN"/>
    <property type="match status" value="1"/>
</dbReference>
<feature type="active site" evidence="4">
    <location>
        <position position="267"/>
    </location>
</feature>